<dbReference type="InterPro" id="IPR051584">
    <property type="entry name" value="GPCR-associated_LMBR1"/>
</dbReference>
<sequence>MLQLINTSQKTYSFFFIKNKYFNYQLINYITKEQLVSQQNYSRLSKLQALVSKQIFLNYLIVLRLASMFIVAYAELGCLCIFILWFIQHHSNKEVSLFVKLVVFIDWFLSFGQILLLPVDVYLKIYSQQNNIPQEDIPEFFTLKLVHGIYFWLVMLLCWIIIPLMEDYQECGYLDHERKWQYTLKKNTQFFGIVGGLTIVSVVILESTDMMNGYGLITFLKSLANCWGIFQIMILLGYSLVTVPRSHFRTTNDKLQMKYLCFRAAQIKKEQEESFLELISNLKDVLEIKRIEKSSKDILFYCDNIIHLVPAKIIKLAQQEPDIEDKDSQRSYSQKKNIHYTFDSVVELRKQVKHNWSEFRRSGSNWKSLLKKAFWLQDIISNQDNESKKVIESTLRKPRTGFQAELRNKVEWYWYMSTKKQIKAIWSVFLSAMSIIVLLSEISLFWDKDLSILGWFVQALLSFELSVFGVQIVTLIPLLFMIFNVYYGLFRLKISGFFGLYPNKHTDAASLLFASVNFSRVAAPLCYNYLEMINITDTAFNKVLGNVNIVPVLGSDFTNFFPSLLVLFCLFNLFDLYGKVLSLFGLESFQFTDTYNSSLIEEGQDLIMKARKKEEEKLQDPSTKEIQLQDVDNKSEEIPTQKIENKKIDVEDRQTYLEKLLEDEDL</sequence>
<evidence type="ECO:0000313" key="8">
    <source>
        <dbReference type="EMBL" id="EAR94133.3"/>
    </source>
</evidence>
<dbReference type="Proteomes" id="UP000009168">
    <property type="component" value="Unassembled WGS sequence"/>
</dbReference>
<evidence type="ECO:0000256" key="6">
    <source>
        <dbReference type="SAM" id="MobiDB-lite"/>
    </source>
</evidence>
<dbReference type="OrthoDB" id="203099at2759"/>
<feature type="transmembrane region" description="Helical" evidence="7">
    <location>
        <begin position="424"/>
        <end position="446"/>
    </location>
</feature>
<dbReference type="Pfam" id="PF04791">
    <property type="entry name" value="LMBR1"/>
    <property type="match status" value="1"/>
</dbReference>
<name>I7MIP6_TETTS</name>
<feature type="transmembrane region" description="Helical" evidence="7">
    <location>
        <begin position="97"/>
        <end position="117"/>
    </location>
</feature>
<keyword evidence="9" id="KW-1185">Reference proteome</keyword>
<reference evidence="9" key="1">
    <citation type="journal article" date="2006" name="PLoS Biol.">
        <title>Macronuclear genome sequence of the ciliate Tetrahymena thermophila, a model eukaryote.</title>
        <authorList>
            <person name="Eisen J.A."/>
            <person name="Coyne R.S."/>
            <person name="Wu M."/>
            <person name="Wu D."/>
            <person name="Thiagarajan M."/>
            <person name="Wortman J.R."/>
            <person name="Badger J.H."/>
            <person name="Ren Q."/>
            <person name="Amedeo P."/>
            <person name="Jones K.M."/>
            <person name="Tallon L.J."/>
            <person name="Delcher A.L."/>
            <person name="Salzberg S.L."/>
            <person name="Silva J.C."/>
            <person name="Haas B.J."/>
            <person name="Majoros W.H."/>
            <person name="Farzad M."/>
            <person name="Carlton J.M."/>
            <person name="Smith R.K. Jr."/>
            <person name="Garg J."/>
            <person name="Pearlman R.E."/>
            <person name="Karrer K.M."/>
            <person name="Sun L."/>
            <person name="Manning G."/>
            <person name="Elde N.C."/>
            <person name="Turkewitz A.P."/>
            <person name="Asai D.J."/>
            <person name="Wilkes D.E."/>
            <person name="Wang Y."/>
            <person name="Cai H."/>
            <person name="Collins K."/>
            <person name="Stewart B.A."/>
            <person name="Lee S.R."/>
            <person name="Wilamowska K."/>
            <person name="Weinberg Z."/>
            <person name="Ruzzo W.L."/>
            <person name="Wloga D."/>
            <person name="Gaertig J."/>
            <person name="Frankel J."/>
            <person name="Tsao C.-C."/>
            <person name="Gorovsky M.A."/>
            <person name="Keeling P.J."/>
            <person name="Waller R.F."/>
            <person name="Patron N.J."/>
            <person name="Cherry J.M."/>
            <person name="Stover N.A."/>
            <person name="Krieger C.J."/>
            <person name="del Toro C."/>
            <person name="Ryder H.F."/>
            <person name="Williamson S.C."/>
            <person name="Barbeau R.A."/>
            <person name="Hamilton E.P."/>
            <person name="Orias E."/>
        </authorList>
    </citation>
    <scope>NUCLEOTIDE SEQUENCE [LARGE SCALE GENOMIC DNA]</scope>
    <source>
        <strain evidence="9">SB210</strain>
    </source>
</reference>
<dbReference type="PANTHER" id="PTHR21355">
    <property type="entry name" value="G-PROTEIN COUPLED RECEPTOR-ASSOCIATED PROTEIN LMBRD2"/>
    <property type="match status" value="1"/>
</dbReference>
<evidence type="ECO:0000256" key="1">
    <source>
        <dbReference type="ARBA" id="ARBA00004141"/>
    </source>
</evidence>
<feature type="transmembrane region" description="Helical" evidence="7">
    <location>
        <begin position="466"/>
        <end position="487"/>
    </location>
</feature>
<dbReference type="RefSeq" id="XP_001014378.3">
    <property type="nucleotide sequence ID" value="XM_001014378.3"/>
</dbReference>
<comment type="subcellular location">
    <subcellularLocation>
        <location evidence="1">Membrane</location>
        <topology evidence="1">Multi-pass membrane protein</topology>
    </subcellularLocation>
</comment>
<accession>I7MIP6</accession>
<dbReference type="eggNOG" id="KOG2296">
    <property type="taxonomic scope" value="Eukaryota"/>
</dbReference>
<dbReference type="AlphaFoldDB" id="I7MIP6"/>
<dbReference type="KEGG" id="tet:TTHERM_00522000"/>
<evidence type="ECO:0000256" key="2">
    <source>
        <dbReference type="ARBA" id="ARBA00010487"/>
    </source>
</evidence>
<feature type="transmembrane region" description="Helical" evidence="7">
    <location>
        <begin position="187"/>
        <end position="205"/>
    </location>
</feature>
<organism evidence="8 9">
    <name type="scientific">Tetrahymena thermophila (strain SB210)</name>
    <dbReference type="NCBI Taxonomy" id="312017"/>
    <lineage>
        <taxon>Eukaryota</taxon>
        <taxon>Sar</taxon>
        <taxon>Alveolata</taxon>
        <taxon>Ciliophora</taxon>
        <taxon>Intramacronucleata</taxon>
        <taxon>Oligohymenophorea</taxon>
        <taxon>Hymenostomatida</taxon>
        <taxon>Tetrahymenina</taxon>
        <taxon>Tetrahymenidae</taxon>
        <taxon>Tetrahymena</taxon>
    </lineage>
</organism>
<feature type="transmembrane region" description="Helical" evidence="7">
    <location>
        <begin position="508"/>
        <end position="530"/>
    </location>
</feature>
<comment type="similarity">
    <text evidence="2">Belongs to the LIMR family.</text>
</comment>
<gene>
    <name evidence="8" type="ORF">TTHERM_00522000</name>
</gene>
<dbReference type="InParanoid" id="I7MIP6"/>
<dbReference type="PANTHER" id="PTHR21355:SF0">
    <property type="entry name" value="G-PROTEIN COUPLED RECEPTOR-ASSOCIATED PROTEIN LMBRD2"/>
    <property type="match status" value="1"/>
</dbReference>
<feature type="compositionally biased region" description="Basic and acidic residues" evidence="6">
    <location>
        <begin position="614"/>
        <end position="623"/>
    </location>
</feature>
<feature type="region of interest" description="Disordered" evidence="6">
    <location>
        <begin position="614"/>
        <end position="637"/>
    </location>
</feature>
<keyword evidence="3 7" id="KW-0812">Transmembrane</keyword>
<keyword evidence="5 7" id="KW-0472">Membrane</keyword>
<evidence type="ECO:0000256" key="3">
    <source>
        <dbReference type="ARBA" id="ARBA00022692"/>
    </source>
</evidence>
<dbReference type="GO" id="GO:0016020">
    <property type="term" value="C:membrane"/>
    <property type="evidence" value="ECO:0007669"/>
    <property type="project" value="UniProtKB-SubCell"/>
</dbReference>
<feature type="transmembrane region" description="Helical" evidence="7">
    <location>
        <begin position="61"/>
        <end position="85"/>
    </location>
</feature>
<dbReference type="InterPro" id="IPR006876">
    <property type="entry name" value="LMBR1-like_membr_prot"/>
</dbReference>
<proteinExistence type="inferred from homology"/>
<feature type="transmembrane region" description="Helical" evidence="7">
    <location>
        <begin position="560"/>
        <end position="578"/>
    </location>
</feature>
<evidence type="ECO:0000313" key="9">
    <source>
        <dbReference type="Proteomes" id="UP000009168"/>
    </source>
</evidence>
<evidence type="ECO:0000256" key="5">
    <source>
        <dbReference type="ARBA" id="ARBA00023136"/>
    </source>
</evidence>
<dbReference type="GeneID" id="7830504"/>
<evidence type="ECO:0000256" key="7">
    <source>
        <dbReference type="SAM" id="Phobius"/>
    </source>
</evidence>
<feature type="transmembrane region" description="Helical" evidence="7">
    <location>
        <begin position="149"/>
        <end position="166"/>
    </location>
</feature>
<feature type="transmembrane region" description="Helical" evidence="7">
    <location>
        <begin position="217"/>
        <end position="241"/>
    </location>
</feature>
<protein>
    <submittedName>
        <fullName evidence="8">LMBR1-like motif protein</fullName>
    </submittedName>
</protein>
<evidence type="ECO:0000256" key="4">
    <source>
        <dbReference type="ARBA" id="ARBA00022989"/>
    </source>
</evidence>
<keyword evidence="4 7" id="KW-1133">Transmembrane helix</keyword>
<dbReference type="EMBL" id="GG662717">
    <property type="protein sequence ID" value="EAR94133.3"/>
    <property type="molecule type" value="Genomic_DNA"/>
</dbReference>